<evidence type="ECO:0000256" key="2">
    <source>
        <dbReference type="ARBA" id="ARBA00023239"/>
    </source>
</evidence>
<proteinExistence type="inferred from homology"/>
<protein>
    <submittedName>
        <fullName evidence="5">4-hydroxy-tetrahydrodipicolinate synthase</fullName>
        <ecNumber evidence="5">4.3.3.7</ecNumber>
    </submittedName>
</protein>
<dbReference type="PANTHER" id="PTHR12128:SF66">
    <property type="entry name" value="4-HYDROXY-2-OXOGLUTARATE ALDOLASE, MITOCHONDRIAL"/>
    <property type="match status" value="1"/>
</dbReference>
<dbReference type="SUPFAM" id="SSF51569">
    <property type="entry name" value="Aldolase"/>
    <property type="match status" value="1"/>
</dbReference>
<name>A0ABU2BPG1_9MICC</name>
<dbReference type="Proteomes" id="UP001183817">
    <property type="component" value="Unassembled WGS sequence"/>
</dbReference>
<evidence type="ECO:0000313" key="5">
    <source>
        <dbReference type="EMBL" id="MDR7359879.1"/>
    </source>
</evidence>
<reference evidence="5 6" key="1">
    <citation type="submission" date="2023-07" db="EMBL/GenBank/DDBJ databases">
        <title>Sequencing the genomes of 1000 actinobacteria strains.</title>
        <authorList>
            <person name="Klenk H.-P."/>
        </authorList>
    </citation>
    <scope>NUCLEOTIDE SEQUENCE [LARGE SCALE GENOMIC DNA]</scope>
    <source>
        <strain evidence="5 6">DSM 20167</strain>
    </source>
</reference>
<dbReference type="SMART" id="SM01130">
    <property type="entry name" value="DHDPS"/>
    <property type="match status" value="1"/>
</dbReference>
<evidence type="ECO:0000256" key="4">
    <source>
        <dbReference type="PIRNR" id="PIRNR001365"/>
    </source>
</evidence>
<evidence type="ECO:0000313" key="6">
    <source>
        <dbReference type="Proteomes" id="UP001183817"/>
    </source>
</evidence>
<keyword evidence="6" id="KW-1185">Reference proteome</keyword>
<keyword evidence="3" id="KW-0704">Schiff base</keyword>
<organism evidence="5 6">
    <name type="scientific">Paeniglutamicibacter sulfureus</name>
    <dbReference type="NCBI Taxonomy" id="43666"/>
    <lineage>
        <taxon>Bacteria</taxon>
        <taxon>Bacillati</taxon>
        <taxon>Actinomycetota</taxon>
        <taxon>Actinomycetes</taxon>
        <taxon>Micrococcales</taxon>
        <taxon>Micrococcaceae</taxon>
        <taxon>Paeniglutamicibacter</taxon>
    </lineage>
</organism>
<dbReference type="Gene3D" id="3.20.20.70">
    <property type="entry name" value="Aldolase class I"/>
    <property type="match status" value="1"/>
</dbReference>
<keyword evidence="2 4" id="KW-0456">Lyase</keyword>
<gene>
    <name evidence="5" type="ORF">J2S64_003570</name>
</gene>
<sequence length="308" mass="31987">MSTTPAFTGVIPPVVTPRTSAGALDLPGLEAVVEHLVGGGMHGLFPLGSSGETPYLTDAERTQVLACVSSATAGRVPLLVGANEQTTARVIEEARKVAAGGADAVVITTPYYAIFDAAEVKRHFRAVAAAVDLPVFAYDIPVRTHFKLAPELLAELAHEGTLAGVKDSSGNDIAFRQLRLLTRELPGFAMFSGHEVICDAAMLSGADGLVPGLANVDPAGYRRLYDAAVSGNWETAVKEQDRLAELFRIVEVPDASRVSPGAGGLGAFKTALVQLGVIGANTMSQPMESLNAAEAARIGEILSTAGLL</sequence>
<dbReference type="InterPro" id="IPR020625">
    <property type="entry name" value="Schiff_base-form_aldolases_AS"/>
</dbReference>
<comment type="caution">
    <text evidence="5">The sequence shown here is derived from an EMBL/GenBank/DDBJ whole genome shotgun (WGS) entry which is preliminary data.</text>
</comment>
<dbReference type="InterPro" id="IPR002220">
    <property type="entry name" value="DapA-like"/>
</dbReference>
<dbReference type="GO" id="GO:0008840">
    <property type="term" value="F:4-hydroxy-tetrahydrodipicolinate synthase activity"/>
    <property type="evidence" value="ECO:0007669"/>
    <property type="project" value="UniProtKB-EC"/>
</dbReference>
<dbReference type="Pfam" id="PF00701">
    <property type="entry name" value="DHDPS"/>
    <property type="match status" value="1"/>
</dbReference>
<dbReference type="PROSITE" id="PS00666">
    <property type="entry name" value="DHDPS_2"/>
    <property type="match status" value="1"/>
</dbReference>
<dbReference type="InterPro" id="IPR013785">
    <property type="entry name" value="Aldolase_TIM"/>
</dbReference>
<evidence type="ECO:0000256" key="1">
    <source>
        <dbReference type="ARBA" id="ARBA00007592"/>
    </source>
</evidence>
<dbReference type="RefSeq" id="WP_310292483.1">
    <property type="nucleotide sequence ID" value="NZ_BAAAWO010000001.1"/>
</dbReference>
<dbReference type="CDD" id="cd00408">
    <property type="entry name" value="DHDPS-like"/>
    <property type="match status" value="1"/>
</dbReference>
<dbReference type="EMBL" id="JAVDYI010000001">
    <property type="protein sequence ID" value="MDR7359879.1"/>
    <property type="molecule type" value="Genomic_DNA"/>
</dbReference>
<dbReference type="PIRSF" id="PIRSF001365">
    <property type="entry name" value="DHDPS"/>
    <property type="match status" value="1"/>
</dbReference>
<dbReference type="EC" id="4.3.3.7" evidence="5"/>
<dbReference type="PRINTS" id="PR00146">
    <property type="entry name" value="DHPICSNTHASE"/>
</dbReference>
<comment type="similarity">
    <text evidence="1 4">Belongs to the DapA family.</text>
</comment>
<accession>A0ABU2BPG1</accession>
<dbReference type="PANTHER" id="PTHR12128">
    <property type="entry name" value="DIHYDRODIPICOLINATE SYNTHASE"/>
    <property type="match status" value="1"/>
</dbReference>
<evidence type="ECO:0000256" key="3">
    <source>
        <dbReference type="ARBA" id="ARBA00023270"/>
    </source>
</evidence>